<dbReference type="VEuPathDB" id="TriTrypDB:TCDM_07522"/>
<feature type="region of interest" description="Disordered" evidence="2">
    <location>
        <begin position="278"/>
        <end position="306"/>
    </location>
</feature>
<proteinExistence type="predicted"/>
<gene>
    <name evidence="5" type="ORF">C4B63_8g213</name>
</gene>
<dbReference type="VEuPathDB" id="TriTrypDB:TcBrA4_0105910"/>
<dbReference type="VEuPathDB" id="TriTrypDB:C3747_4g101"/>
<feature type="transmembrane region" description="Helical" evidence="3">
    <location>
        <begin position="116"/>
        <end position="135"/>
    </location>
</feature>
<feature type="compositionally biased region" description="Basic and acidic residues" evidence="2">
    <location>
        <begin position="278"/>
        <end position="292"/>
    </location>
</feature>
<sequence>MGNIEERRGAMEFKPSSPIRLCNHYTPTHPPFCIGTCPYPGEYIHINTYVCICLEFCRFFFFSSVATYPSIFPFFFFFFCCCDVFTAIDNLLSSSVLFSLSNLYTYMYIACRFSCLYWLLFFFFFLCVFVFVLHLGKKRKMFYCTVCGALFGNLQQLMLHQQSHSVDMQLGGGMQPQYASGAMPNLPFGMYPMAPNLLQSDSQLLYAGGLGGGLQRGSIDSTALTRRLAPPMIAGNNAGYIIPAKDMYMNEQLLQILMNLRHPNTEVERLQAELSRFRQQEQEQEQEKKNQEKQQQQQQEQQQRQIPQTRLILDSVLNEEKNVDFDSSTTSCSLLGPATYALTLDYIDGLDIQIPLEDISIAVDEYRLLSGLENHLLESVRKRYYASATIEKANSDRILLSLKDPLEFTLRHSHELHVLIITFTCRETTLFWASLRAHKEGMWITALRRSPVDVSTCLETTSSCLPETMLCGAIQADHSQDVFVRTAKQTSSTEQPRLILVEDGKRLILTSKQKLNGELPADKATDESRHEDMPRAVLEDDGDVPKDMKLVKSLLWNLQFDSNGTLILPRNFKTFSLSRSRLANLSQELKTEASVLLQIRPDGVLPDHEGFAGHGKYNNEVNLNISFVTGIPLNAVRSRVLVYLIENISLETVEVVNKAGNPAVLLRPPDEIQYSTFGEGVLFPTFNVSMSGIFVAEKTHALVIIEYVTSTKSGPIVFGHASFPIHLGSRKGNFLSRIRLGDPRRPEARDIHSVISLEAERNAMEQYSQEQKEDALNSQALYNSLFEPPGRYFNCCPCGYIMWSLDSDPDSLYFDFPDEPKPVASEKDLYVIWQGMDPKSIPFSDDWETILKAFMGMASPMGNRINYILPHNAKRGFYFDIESLHNMGTSHALYAVASDLGEGGPDEIVLTLHREWSSDVSAPLFKEPLRMLTGMKYDSYFTAILYLFKLSNLRSIKEHGEKEVKISSVGWSMIRLDLGEGILRHGRYALPWFSGVPPPEMLEQLSSEPIEKVFPSFLCENKIEFMESKSTVVVSISDAADVGQIVADHPGRPLPQKLFLSKGEKESFPSGVYEGAVGYTQQQMVTAMELNVKDVERAVNACLKAYIRENLEE</sequence>
<keyword evidence="1" id="KW-0862">Zinc</keyword>
<feature type="compositionally biased region" description="Basic and acidic residues" evidence="2">
    <location>
        <begin position="520"/>
        <end position="541"/>
    </location>
</feature>
<comment type="caution">
    <text evidence="5">The sequence shown here is derived from an EMBL/GenBank/DDBJ whole genome shotgun (WGS) entry which is preliminary data.</text>
</comment>
<keyword evidence="3" id="KW-1133">Transmembrane helix</keyword>
<dbReference type="VEuPathDB" id="TriTrypDB:TcCLB.503723.20"/>
<evidence type="ECO:0000313" key="5">
    <source>
        <dbReference type="EMBL" id="PWU99860.1"/>
    </source>
</evidence>
<evidence type="ECO:0000313" key="6">
    <source>
        <dbReference type="Proteomes" id="UP000246121"/>
    </source>
</evidence>
<dbReference type="VEuPathDB" id="TriTrypDB:ECC02_008473"/>
<evidence type="ECO:0000256" key="2">
    <source>
        <dbReference type="SAM" id="MobiDB-lite"/>
    </source>
</evidence>
<dbReference type="EMBL" id="PRFA01000008">
    <property type="protein sequence ID" value="PWU99860.1"/>
    <property type="molecule type" value="Genomic_DNA"/>
</dbReference>
<evidence type="ECO:0000256" key="3">
    <source>
        <dbReference type="SAM" id="Phobius"/>
    </source>
</evidence>
<dbReference type="VEuPathDB" id="TriTrypDB:C4B63_8g213"/>
<dbReference type="PROSITE" id="PS00028">
    <property type="entry name" value="ZINC_FINGER_C2H2_1"/>
    <property type="match status" value="1"/>
</dbReference>
<dbReference type="VEuPathDB" id="TriTrypDB:Tc_MARK_962"/>
<accession>A0A2V2VUD3</accession>
<feature type="transmembrane region" description="Helical" evidence="3">
    <location>
        <begin position="59"/>
        <end position="79"/>
    </location>
</feature>
<organism evidence="5 6">
    <name type="scientific">Trypanosoma cruzi</name>
    <dbReference type="NCBI Taxonomy" id="5693"/>
    <lineage>
        <taxon>Eukaryota</taxon>
        <taxon>Discoba</taxon>
        <taxon>Euglenozoa</taxon>
        <taxon>Kinetoplastea</taxon>
        <taxon>Metakinetoplastina</taxon>
        <taxon>Trypanosomatida</taxon>
        <taxon>Trypanosomatidae</taxon>
        <taxon>Trypanosoma</taxon>
        <taxon>Schizotrypanum</taxon>
    </lineage>
</organism>
<keyword evidence="1" id="KW-0479">Metal-binding</keyword>
<evidence type="ECO:0000259" key="4">
    <source>
        <dbReference type="PROSITE" id="PS50157"/>
    </source>
</evidence>
<dbReference type="AlphaFoldDB" id="A0A2V2VUD3"/>
<dbReference type="PROSITE" id="PS50157">
    <property type="entry name" value="ZINC_FINGER_C2H2_2"/>
    <property type="match status" value="1"/>
</dbReference>
<feature type="region of interest" description="Disordered" evidence="2">
    <location>
        <begin position="518"/>
        <end position="541"/>
    </location>
</feature>
<protein>
    <recommendedName>
        <fullName evidence="4">C2H2-type domain-containing protein</fullName>
    </recommendedName>
</protein>
<dbReference type="Proteomes" id="UP000246121">
    <property type="component" value="Unassembled WGS sequence"/>
</dbReference>
<name>A0A2V2VUD3_TRYCR</name>
<feature type="domain" description="C2H2-type" evidence="4">
    <location>
        <begin position="142"/>
        <end position="169"/>
    </location>
</feature>
<dbReference type="VEuPathDB" id="TriTrypDB:TcG_05816"/>
<reference evidence="5 6" key="1">
    <citation type="journal article" date="2018" name="Microb. Genom.">
        <title>Expanding an expanded genome: long-read sequencing of Trypanosoma cruzi.</title>
        <authorList>
            <person name="Berna L."/>
            <person name="Rodriguez M."/>
            <person name="Chiribao M.L."/>
            <person name="Parodi-Talice A."/>
            <person name="Pita S."/>
            <person name="Rijo G."/>
            <person name="Alvarez-Valin F."/>
            <person name="Robello C."/>
        </authorList>
    </citation>
    <scope>NUCLEOTIDE SEQUENCE [LARGE SCALE GENOMIC DNA]</scope>
    <source>
        <strain evidence="5 6">Dm28c</strain>
    </source>
</reference>
<dbReference type="VEuPathDB" id="TriTrypDB:BCY84_07257"/>
<feature type="transmembrane region" description="Helical" evidence="3">
    <location>
        <begin position="91"/>
        <end position="110"/>
    </location>
</feature>
<dbReference type="VEuPathDB" id="TriTrypDB:TcCLB.506287.9"/>
<keyword evidence="1" id="KW-0863">Zinc-finger</keyword>
<dbReference type="VEuPathDB" id="TriTrypDB:TCSYLVIO_002264"/>
<evidence type="ECO:0000256" key="1">
    <source>
        <dbReference type="PROSITE-ProRule" id="PRU00042"/>
    </source>
</evidence>
<dbReference type="InterPro" id="IPR013087">
    <property type="entry name" value="Znf_C2H2_type"/>
</dbReference>
<dbReference type="GO" id="GO:0008270">
    <property type="term" value="F:zinc ion binding"/>
    <property type="evidence" value="ECO:0007669"/>
    <property type="project" value="UniProtKB-KW"/>
</dbReference>
<dbReference type="VEuPathDB" id="TriTrypDB:TcCL_ESM03497"/>
<feature type="compositionally biased region" description="Low complexity" evidence="2">
    <location>
        <begin position="293"/>
        <end position="305"/>
    </location>
</feature>
<keyword evidence="3" id="KW-0812">Transmembrane</keyword>
<keyword evidence="3" id="KW-0472">Membrane</keyword>